<organism evidence="1 2">
    <name type="scientific">Linum trigynum</name>
    <dbReference type="NCBI Taxonomy" id="586398"/>
    <lineage>
        <taxon>Eukaryota</taxon>
        <taxon>Viridiplantae</taxon>
        <taxon>Streptophyta</taxon>
        <taxon>Embryophyta</taxon>
        <taxon>Tracheophyta</taxon>
        <taxon>Spermatophyta</taxon>
        <taxon>Magnoliopsida</taxon>
        <taxon>eudicotyledons</taxon>
        <taxon>Gunneridae</taxon>
        <taxon>Pentapetalae</taxon>
        <taxon>rosids</taxon>
        <taxon>fabids</taxon>
        <taxon>Malpighiales</taxon>
        <taxon>Linaceae</taxon>
        <taxon>Linum</taxon>
    </lineage>
</organism>
<dbReference type="AlphaFoldDB" id="A0AAV2FGY1"/>
<evidence type="ECO:0008006" key="3">
    <source>
        <dbReference type="Google" id="ProtNLM"/>
    </source>
</evidence>
<dbReference type="Proteomes" id="UP001497516">
    <property type="component" value="Chromosome 6"/>
</dbReference>
<protein>
    <recommendedName>
        <fullName evidence="3">Aminotransferase-like plant mobile domain-containing protein</fullName>
    </recommendedName>
</protein>
<reference evidence="1 2" key="1">
    <citation type="submission" date="2024-04" db="EMBL/GenBank/DDBJ databases">
        <authorList>
            <person name="Fracassetti M."/>
        </authorList>
    </citation>
    <scope>NUCLEOTIDE SEQUENCE [LARGE SCALE GENOMIC DNA]</scope>
</reference>
<proteinExistence type="predicted"/>
<keyword evidence="2" id="KW-1185">Reference proteome</keyword>
<sequence length="357" mass="39827">MPGGVRLYLTEDDVERVYGLPKGTNIVDLDIFDQRNTKEWALALGISTAGPNMIDLMQLKNDMRNTIDDESWVQMCILLSIGYVLDPNGSMTVMHKYLGFMRGRDAEEIRNFNWCGHMLSRVRRAILGNSDRKYVEGDVHFLICAFLDRTGVPNTPGTVSTIIPSCTLWNEKRVSGRKEAVLSTSNDLRVVPILDFPGSKTNKNKLVEERFVRKTRAKHVDSMGIAREVCSKGVQPENSDGGESEQNMKPKSLFELMSLRTDHMDTNKLLYMRKEALSFLATLRGQVTFFKRLVGVCESELISRDVTSFDDEDEAVNGSASREQTVPEFSVEGSASKIASPLAKGLAEICTSVDNPG</sequence>
<evidence type="ECO:0000313" key="2">
    <source>
        <dbReference type="Proteomes" id="UP001497516"/>
    </source>
</evidence>
<name>A0AAV2FGY1_9ROSI</name>
<accession>A0AAV2FGY1</accession>
<evidence type="ECO:0000313" key="1">
    <source>
        <dbReference type="EMBL" id="CAL1397536.1"/>
    </source>
</evidence>
<gene>
    <name evidence="1" type="ORF">LTRI10_LOCUS37828</name>
</gene>
<dbReference type="PANTHER" id="PTHR34835">
    <property type="entry name" value="OS07G0283600 PROTEIN-RELATED"/>
    <property type="match status" value="1"/>
</dbReference>
<dbReference type="EMBL" id="OZ034819">
    <property type="protein sequence ID" value="CAL1397536.1"/>
    <property type="molecule type" value="Genomic_DNA"/>
</dbReference>